<feature type="compositionally biased region" description="Polar residues" evidence="3">
    <location>
        <begin position="1"/>
        <end position="19"/>
    </location>
</feature>
<dbReference type="OrthoDB" id="307488at2759"/>
<evidence type="ECO:0000256" key="1">
    <source>
        <dbReference type="ARBA" id="ARBA00005605"/>
    </source>
</evidence>
<dbReference type="GO" id="GO:0005634">
    <property type="term" value="C:nucleus"/>
    <property type="evidence" value="ECO:0007669"/>
    <property type="project" value="UniProtKB-SubCell"/>
</dbReference>
<keyword evidence="5" id="KW-1185">Reference proteome</keyword>
<proteinExistence type="inferred from homology"/>
<dbReference type="Proteomes" id="UP000320762">
    <property type="component" value="Unassembled WGS sequence"/>
</dbReference>
<comment type="caution">
    <text evidence="4">The sequence shown here is derived from an EMBL/GenBank/DDBJ whole genome shotgun (WGS) entry which is preliminary data.</text>
</comment>
<dbReference type="Pfam" id="PF07491">
    <property type="entry name" value="PPI_Ypi1"/>
    <property type="match status" value="1"/>
</dbReference>
<evidence type="ECO:0000256" key="3">
    <source>
        <dbReference type="SAM" id="MobiDB-lite"/>
    </source>
</evidence>
<comment type="function">
    <text evidence="2">Regulator of type 1 phosphatases which maintains protein phosphatase activity under strict control.</text>
</comment>
<dbReference type="STRING" id="97359.A0A550CCN4"/>
<reference evidence="4 5" key="1">
    <citation type="journal article" date="2019" name="New Phytol.">
        <title>Comparative genomics reveals unique wood-decay strategies and fruiting body development in the Schizophyllaceae.</title>
        <authorList>
            <person name="Almasi E."/>
            <person name="Sahu N."/>
            <person name="Krizsan K."/>
            <person name="Balint B."/>
            <person name="Kovacs G.M."/>
            <person name="Kiss B."/>
            <person name="Cseklye J."/>
            <person name="Drula E."/>
            <person name="Henrissat B."/>
            <person name="Nagy I."/>
            <person name="Chovatia M."/>
            <person name="Adam C."/>
            <person name="LaButti K."/>
            <person name="Lipzen A."/>
            <person name="Riley R."/>
            <person name="Grigoriev I.V."/>
            <person name="Nagy L.G."/>
        </authorList>
    </citation>
    <scope>NUCLEOTIDE SEQUENCE [LARGE SCALE GENOMIC DNA]</scope>
    <source>
        <strain evidence="4 5">NL-1724</strain>
    </source>
</reference>
<dbReference type="PANTHER" id="PTHR20835">
    <property type="entry name" value="E3 UBIQUITIN-PROTEIN LIGASE PPP1R11-RELATED"/>
    <property type="match status" value="1"/>
</dbReference>
<sequence>MAYSQQTRTPNDASRTVTVTPAPAPEEHEQPPQEVGSVRLRGARRQRPHVVWDEAVVDNEGAGKKKSKICCIYHKPRRFDESSDESSRSRIRILTLSVVTTTHDHRRIMTRRGPRMQVLPVAEVVDMRIEMATVVAMCTRRNMLTSPMLMSGTRARASDGQTIEVLYSLAA</sequence>
<dbReference type="EMBL" id="VDMD01000012">
    <property type="protein sequence ID" value="TRM62547.1"/>
    <property type="molecule type" value="Genomic_DNA"/>
</dbReference>
<comment type="similarity">
    <text evidence="1 2">Belongs to the YPI1 family.</text>
</comment>
<dbReference type="AlphaFoldDB" id="A0A550CCN4"/>
<organism evidence="4 5">
    <name type="scientific">Schizophyllum amplum</name>
    <dbReference type="NCBI Taxonomy" id="97359"/>
    <lineage>
        <taxon>Eukaryota</taxon>
        <taxon>Fungi</taxon>
        <taxon>Dikarya</taxon>
        <taxon>Basidiomycota</taxon>
        <taxon>Agaricomycotina</taxon>
        <taxon>Agaricomycetes</taxon>
        <taxon>Agaricomycetidae</taxon>
        <taxon>Agaricales</taxon>
        <taxon>Schizophyllaceae</taxon>
        <taxon>Schizophyllum</taxon>
    </lineage>
</organism>
<dbReference type="PANTHER" id="PTHR20835:SF0">
    <property type="entry name" value="E3 UBIQUITIN-PROTEIN LIGASE PPP1R11"/>
    <property type="match status" value="1"/>
</dbReference>
<evidence type="ECO:0000256" key="2">
    <source>
        <dbReference type="RuleBase" id="RU367162"/>
    </source>
</evidence>
<evidence type="ECO:0000313" key="5">
    <source>
        <dbReference type="Proteomes" id="UP000320762"/>
    </source>
</evidence>
<keyword evidence="2" id="KW-0539">Nucleus</keyword>
<dbReference type="InterPro" id="IPR011107">
    <property type="entry name" value="PPI_Ypi1"/>
</dbReference>
<dbReference type="GO" id="GO:0008157">
    <property type="term" value="F:protein phosphatase 1 binding"/>
    <property type="evidence" value="ECO:0007669"/>
    <property type="project" value="TreeGrafter"/>
</dbReference>
<protein>
    <recommendedName>
        <fullName evidence="2">Type 1 phosphatases regulator</fullName>
    </recommendedName>
</protein>
<accession>A0A550CCN4</accession>
<feature type="region of interest" description="Disordered" evidence="3">
    <location>
        <begin position="1"/>
        <end position="44"/>
    </location>
</feature>
<gene>
    <name evidence="4" type="ORF">BD626DRAFT_569700</name>
</gene>
<comment type="subcellular location">
    <subcellularLocation>
        <location evidence="2">Nucleus</location>
    </subcellularLocation>
</comment>
<dbReference type="GO" id="GO:0004865">
    <property type="term" value="F:protein serine/threonine phosphatase inhibitor activity"/>
    <property type="evidence" value="ECO:0007669"/>
    <property type="project" value="UniProtKB-UniRule"/>
</dbReference>
<name>A0A550CCN4_9AGAR</name>
<evidence type="ECO:0000313" key="4">
    <source>
        <dbReference type="EMBL" id="TRM62547.1"/>
    </source>
</evidence>